<evidence type="ECO:0000313" key="2">
    <source>
        <dbReference type="Proteomes" id="UP000000420"/>
    </source>
</evidence>
<dbReference type="Proteomes" id="UP000000420">
    <property type="component" value="Chromosome"/>
</dbReference>
<reference evidence="1 2" key="1">
    <citation type="journal article" date="2005" name="Genome Res.">
        <title>Comparative and functional genomic analyses of the pathogenicity of phytopathogen Xanthomonas campestris pv. campestris.</title>
        <authorList>
            <person name="Qian W."/>
            <person name="Jia Y."/>
            <person name="Ren S.X."/>
            <person name="He Y.Q."/>
            <person name="Feng J.X."/>
            <person name="Lu L.F."/>
            <person name="Sun Q."/>
            <person name="Ying G."/>
            <person name="Tang D.J."/>
            <person name="Tang H."/>
            <person name="Wu W."/>
            <person name="Hao P."/>
            <person name="Wang L."/>
            <person name="Jiang B.L."/>
            <person name="Zeng S."/>
            <person name="Gu W.Y."/>
            <person name="Lu G."/>
            <person name="Rong L."/>
            <person name="Tian Y."/>
            <person name="Yao Z."/>
            <person name="Fu G."/>
            <person name="Chen B."/>
            <person name="Fang R."/>
            <person name="Qiang B."/>
            <person name="Chen Z."/>
            <person name="Zhao G.P."/>
            <person name="Tang J.L."/>
            <person name="He C."/>
        </authorList>
    </citation>
    <scope>NUCLEOTIDE SEQUENCE [LARGE SCALE GENOMIC DNA]</scope>
    <source>
        <strain evidence="1 2">8004</strain>
    </source>
</reference>
<dbReference type="EMBL" id="CP000050">
    <property type="protein sequence ID" value="AAY48927.1"/>
    <property type="molecule type" value="Genomic_DNA"/>
</dbReference>
<protein>
    <submittedName>
        <fullName evidence="1">Uncharacterized protein</fullName>
    </submittedName>
</protein>
<name>A0A0H2X8I4_XANC8</name>
<dbReference type="HOGENOM" id="CLU_2108049_0_0_6"/>
<proteinExistence type="predicted"/>
<sequence>MCRLLPRSAAHTLDPIACADCSGYCKHDPEADVQRVVQQSHTQRLTRDSNALVGARLARRSRECPSRARPTWSMRRWRCQPIYRWPRSRCGSPRHAMVAMALHTAPAASRIVTHC</sequence>
<accession>A0A0H2X8I4</accession>
<dbReference type="KEGG" id="xcb:XC_1864"/>
<organism evidence="1 2">
    <name type="scientific">Xanthomonas campestris pv. campestris (strain 8004)</name>
    <dbReference type="NCBI Taxonomy" id="314565"/>
    <lineage>
        <taxon>Bacteria</taxon>
        <taxon>Pseudomonadati</taxon>
        <taxon>Pseudomonadota</taxon>
        <taxon>Gammaproteobacteria</taxon>
        <taxon>Lysobacterales</taxon>
        <taxon>Lysobacteraceae</taxon>
        <taxon>Xanthomonas</taxon>
    </lineage>
</organism>
<dbReference type="AlphaFoldDB" id="A0A0H2X8I4"/>
<gene>
    <name evidence="1" type="ordered locus">XC_1864</name>
</gene>
<evidence type="ECO:0000313" key="1">
    <source>
        <dbReference type="EMBL" id="AAY48927.1"/>
    </source>
</evidence>